<evidence type="ECO:0000313" key="5">
    <source>
        <dbReference type="EMBL" id="TPX46912.1"/>
    </source>
</evidence>
<evidence type="ECO:0000256" key="1">
    <source>
        <dbReference type="ARBA" id="ARBA00022593"/>
    </source>
</evidence>
<evidence type="ECO:0000256" key="3">
    <source>
        <dbReference type="ARBA" id="ARBA00023140"/>
    </source>
</evidence>
<evidence type="ECO:0000313" key="6">
    <source>
        <dbReference type="EMBL" id="TPX51251.1"/>
    </source>
</evidence>
<dbReference type="VEuPathDB" id="FungiDB:SeMB42_g03529"/>
<dbReference type="Proteomes" id="UP000317494">
    <property type="component" value="Unassembled WGS sequence"/>
</dbReference>
<keyword evidence="1" id="KW-0962">Peroxisome biogenesis</keyword>
<dbReference type="Pfam" id="PF05648">
    <property type="entry name" value="PEX11"/>
    <property type="match status" value="1"/>
</dbReference>
<evidence type="ECO:0000256" key="2">
    <source>
        <dbReference type="ARBA" id="ARBA00023136"/>
    </source>
</evidence>
<dbReference type="STRING" id="286115.A0A507D5W3"/>
<comment type="caution">
    <text evidence="5">The sequence shown here is derived from an EMBL/GenBank/DDBJ whole genome shotgun (WGS) entry which is preliminary data.</text>
</comment>
<evidence type="ECO:0000256" key="4">
    <source>
        <dbReference type="ARBA" id="ARBA00046271"/>
    </source>
</evidence>
<name>A0A507D5W3_9FUNG</name>
<dbReference type="InterPro" id="IPR008733">
    <property type="entry name" value="PEX11"/>
</dbReference>
<dbReference type="PANTHER" id="PTHR12652:SF50">
    <property type="entry name" value="PEROXIN 11"/>
    <property type="match status" value="1"/>
</dbReference>
<protein>
    <recommendedName>
        <fullName evidence="9">Peroxisomal biogenesis factor 11</fullName>
    </recommendedName>
</protein>
<proteinExistence type="predicted"/>
<evidence type="ECO:0000313" key="7">
    <source>
        <dbReference type="Proteomes" id="UP000317494"/>
    </source>
</evidence>
<keyword evidence="2" id="KW-0472">Membrane</keyword>
<dbReference type="Proteomes" id="UP000320475">
    <property type="component" value="Unassembled WGS sequence"/>
</dbReference>
<dbReference type="GO" id="GO:0005778">
    <property type="term" value="C:peroxisomal membrane"/>
    <property type="evidence" value="ECO:0007669"/>
    <property type="project" value="UniProtKB-SubCell"/>
</dbReference>
<dbReference type="PANTHER" id="PTHR12652">
    <property type="entry name" value="PEROXISOMAL BIOGENESIS FACTOR 11"/>
    <property type="match status" value="1"/>
</dbReference>
<gene>
    <name evidence="6" type="ORF">SeLEV6574_g00373</name>
    <name evidence="5" type="ORF">SeMB42_g03529</name>
</gene>
<keyword evidence="7" id="KW-1185">Reference proteome</keyword>
<dbReference type="GO" id="GO:0016559">
    <property type="term" value="P:peroxisome fission"/>
    <property type="evidence" value="ECO:0007669"/>
    <property type="project" value="InterPro"/>
</dbReference>
<dbReference type="AlphaFoldDB" id="A0A507D5W3"/>
<dbReference type="OrthoDB" id="411017at2759"/>
<dbReference type="EMBL" id="QEAM01000006">
    <property type="protein sequence ID" value="TPX51251.1"/>
    <property type="molecule type" value="Genomic_DNA"/>
</dbReference>
<keyword evidence="3" id="KW-0576">Peroxisome</keyword>
<evidence type="ECO:0000313" key="8">
    <source>
        <dbReference type="Proteomes" id="UP000320475"/>
    </source>
</evidence>
<accession>A0A507D5W3</accession>
<comment type="subcellular location">
    <subcellularLocation>
        <location evidence="4">Peroxisome membrane</location>
    </subcellularLocation>
</comment>
<organism evidence="5 7">
    <name type="scientific">Synchytrium endobioticum</name>
    <dbReference type="NCBI Taxonomy" id="286115"/>
    <lineage>
        <taxon>Eukaryota</taxon>
        <taxon>Fungi</taxon>
        <taxon>Fungi incertae sedis</taxon>
        <taxon>Chytridiomycota</taxon>
        <taxon>Chytridiomycota incertae sedis</taxon>
        <taxon>Chytridiomycetes</taxon>
        <taxon>Synchytriales</taxon>
        <taxon>Synchytriaceae</taxon>
        <taxon>Synchytrium</taxon>
    </lineage>
</organism>
<dbReference type="EMBL" id="QEAN01000126">
    <property type="protein sequence ID" value="TPX46912.1"/>
    <property type="molecule type" value="Genomic_DNA"/>
</dbReference>
<reference evidence="7 8" key="1">
    <citation type="journal article" date="2019" name="Sci. Rep.">
        <title>Comparative genomics of chytrid fungi reveal insights into the obligate biotrophic and pathogenic lifestyle of Synchytrium endobioticum.</title>
        <authorList>
            <person name="van de Vossenberg B.T.L.H."/>
            <person name="Warris S."/>
            <person name="Nguyen H.D.T."/>
            <person name="van Gent-Pelzer M.P.E."/>
            <person name="Joly D.L."/>
            <person name="van de Geest H.C."/>
            <person name="Bonants P.J.M."/>
            <person name="Smith D.S."/>
            <person name="Levesque C.A."/>
            <person name="van der Lee T.A.J."/>
        </authorList>
    </citation>
    <scope>NUCLEOTIDE SEQUENCE [LARGE SCALE GENOMIC DNA]</scope>
    <source>
        <strain evidence="6 8">LEV6574</strain>
        <strain evidence="5 7">MB42</strain>
    </source>
</reference>
<sequence length="233" mass="25640">MTSTDLTIKFLATGVGRDRINKLAQYIAQFLEWYFKRQGVTKDTVDKISKLKTHLGIARKLMNVGRQMEMLRGAEKAWGVKDPIVRYTTVAKLTGMALWLTCDNASWANTVGIIKLSNPKDVTDKAMQAWFVALVSSLIGGVYKYRTNAVRLDMALKARRAGTAKGVKDEAVEKEIGDLEKERFGIVLGLLQDTLDISVPVSALNWYPLESGMVGLAGIASAAIGIYTHSLTL</sequence>
<evidence type="ECO:0008006" key="9">
    <source>
        <dbReference type="Google" id="ProtNLM"/>
    </source>
</evidence>